<dbReference type="SUPFAM" id="SSF56770">
    <property type="entry name" value="HydA/Nqo6-like"/>
    <property type="match status" value="1"/>
</dbReference>
<proteinExistence type="predicted"/>
<dbReference type="AlphaFoldDB" id="A0A1G2F3V1"/>
<keyword evidence="1" id="KW-0560">Oxidoreductase</keyword>
<dbReference type="EMBL" id="MHMT01000014">
    <property type="protein sequence ID" value="OGZ32725.1"/>
    <property type="molecule type" value="Genomic_DNA"/>
</dbReference>
<dbReference type="PANTHER" id="PTHR42845">
    <property type="entry name" value="COENZYME F420-REDUCING HYDROGENASE, GAMMA SUBUNIT"/>
    <property type="match status" value="1"/>
</dbReference>
<dbReference type="InterPro" id="IPR051349">
    <property type="entry name" value="Hydrogenase_assoc-protein"/>
</dbReference>
<dbReference type="InterPro" id="IPR006137">
    <property type="entry name" value="NADH_UbQ_OxRdtase-like_20kDa"/>
</dbReference>
<dbReference type="GO" id="GO:0051536">
    <property type="term" value="F:iron-sulfur cluster binding"/>
    <property type="evidence" value="ECO:0007669"/>
    <property type="project" value="InterPro"/>
</dbReference>
<reference evidence="3 4" key="1">
    <citation type="journal article" date="2016" name="Nat. Commun.">
        <title>Thousands of microbial genomes shed light on interconnected biogeochemical processes in an aquifer system.</title>
        <authorList>
            <person name="Anantharaman K."/>
            <person name="Brown C.T."/>
            <person name="Hug L.A."/>
            <person name="Sharon I."/>
            <person name="Castelle C.J."/>
            <person name="Probst A.J."/>
            <person name="Thomas B.C."/>
            <person name="Singh A."/>
            <person name="Wilkins M.J."/>
            <person name="Karaoz U."/>
            <person name="Brodie E.L."/>
            <person name="Williams K.H."/>
            <person name="Hubbard S.S."/>
            <person name="Banfield J.F."/>
        </authorList>
    </citation>
    <scope>NUCLEOTIDE SEQUENCE [LARGE SCALE GENOMIC DNA]</scope>
</reference>
<name>A0A1G2F3V1_9BACT</name>
<dbReference type="Gene3D" id="3.40.50.700">
    <property type="entry name" value="NADH:ubiquinone oxidoreductase-like, 20kDa subunit"/>
    <property type="match status" value="1"/>
</dbReference>
<dbReference type="Pfam" id="PF01058">
    <property type="entry name" value="Oxidored_q6"/>
    <property type="match status" value="1"/>
</dbReference>
<dbReference type="PANTHER" id="PTHR42845:SF2">
    <property type="entry name" value="F420-NON-REDUCING HYDROGENASE VHU SUBUNIT G"/>
    <property type="match status" value="1"/>
</dbReference>
<evidence type="ECO:0000313" key="3">
    <source>
        <dbReference type="EMBL" id="OGZ32725.1"/>
    </source>
</evidence>
<comment type="caution">
    <text evidence="3">The sequence shown here is derived from an EMBL/GenBank/DDBJ whole genome shotgun (WGS) entry which is preliminary data.</text>
</comment>
<dbReference type="GO" id="GO:0016491">
    <property type="term" value="F:oxidoreductase activity"/>
    <property type="evidence" value="ECO:0007669"/>
    <property type="project" value="UniProtKB-KW"/>
</dbReference>
<gene>
    <name evidence="3" type="ORF">A2V69_00820</name>
</gene>
<dbReference type="InterPro" id="IPR037024">
    <property type="entry name" value="NiFe_Hase_small_N_sf"/>
</dbReference>
<evidence type="ECO:0000256" key="1">
    <source>
        <dbReference type="ARBA" id="ARBA00023002"/>
    </source>
</evidence>
<feature type="domain" description="NADH:ubiquinone oxidoreductase-like 20kDa subunit" evidence="2">
    <location>
        <begin position="18"/>
        <end position="154"/>
    </location>
</feature>
<evidence type="ECO:0000313" key="4">
    <source>
        <dbReference type="Proteomes" id="UP000177810"/>
    </source>
</evidence>
<organism evidence="3 4">
    <name type="scientific">Candidatus Portnoybacteria bacterium RBG_13_40_8</name>
    <dbReference type="NCBI Taxonomy" id="1801990"/>
    <lineage>
        <taxon>Bacteria</taxon>
        <taxon>Candidatus Portnoyibacteriota</taxon>
    </lineage>
</organism>
<sequence length="257" mass="28853">MNKEPKKPVIAILSLTCCEGCQVAIFDLGERFLEFLTKVNIGDFRLAEELPDVKHYDIAIVEGTAITKEQLRRLKIVRKKSKILIALGACACVGGPQEIKDYRGDKNRLLRYVYPNIRGIDNPNVKSVKELVKVDFEIPGCPINKDEFFSVINKILKGEKAEIEQKPVCEECPRKNKNCLLLLGKPCLGAISLAGCGAPCPANNFPCDGCRGPRKKINLEAMKKALKYKAHLHDNEIEMIMERFGEKNEIIKNSIKK</sequence>
<accession>A0A1G2F3V1</accession>
<protein>
    <recommendedName>
        <fullName evidence="2">NADH:ubiquinone oxidoreductase-like 20kDa subunit domain-containing protein</fullName>
    </recommendedName>
</protein>
<dbReference type="STRING" id="1801990.A2V69_00820"/>
<evidence type="ECO:0000259" key="2">
    <source>
        <dbReference type="Pfam" id="PF01058"/>
    </source>
</evidence>
<dbReference type="Proteomes" id="UP000177810">
    <property type="component" value="Unassembled WGS sequence"/>
</dbReference>